<name>A0A816L6X6_BRANA</name>
<accession>A0A816L6X6</accession>
<dbReference type="EMBL" id="HG994369">
    <property type="protein sequence ID" value="CAF1928760.1"/>
    <property type="molecule type" value="Genomic_DNA"/>
</dbReference>
<sequence>MTKSQLNSSSVCNQCQVASSPTLTFFFYVIVGGGLHPLSKRIR</sequence>
<organism evidence="2">
    <name type="scientific">Brassica napus</name>
    <name type="common">Rape</name>
    <dbReference type="NCBI Taxonomy" id="3708"/>
    <lineage>
        <taxon>Eukaryota</taxon>
        <taxon>Viridiplantae</taxon>
        <taxon>Streptophyta</taxon>
        <taxon>Embryophyta</taxon>
        <taxon>Tracheophyta</taxon>
        <taxon>Spermatophyta</taxon>
        <taxon>Magnoliopsida</taxon>
        <taxon>eudicotyledons</taxon>
        <taxon>Gunneridae</taxon>
        <taxon>Pentapetalae</taxon>
        <taxon>rosids</taxon>
        <taxon>malvids</taxon>
        <taxon>Brassicales</taxon>
        <taxon>Brassicaceae</taxon>
        <taxon>Brassiceae</taxon>
        <taxon>Brassica</taxon>
    </lineage>
</organism>
<protein>
    <submittedName>
        <fullName evidence="2">(rape) hypothetical protein</fullName>
    </submittedName>
</protein>
<dbReference type="AlphaFoldDB" id="A0A816L6X6"/>
<reference evidence="2" key="1">
    <citation type="submission" date="2021-01" db="EMBL/GenBank/DDBJ databases">
        <authorList>
            <consortium name="Genoscope - CEA"/>
            <person name="William W."/>
        </authorList>
    </citation>
    <scope>NUCLEOTIDE SEQUENCE</scope>
</reference>
<proteinExistence type="predicted"/>
<evidence type="ECO:0000313" key="2">
    <source>
        <dbReference type="EMBL" id="CAF1928760.1"/>
    </source>
</evidence>
<feature type="transmembrane region" description="Helical" evidence="1">
    <location>
        <begin position="20"/>
        <end position="38"/>
    </location>
</feature>
<keyword evidence="1" id="KW-0812">Transmembrane</keyword>
<keyword evidence="1" id="KW-1133">Transmembrane helix</keyword>
<evidence type="ECO:0000256" key="1">
    <source>
        <dbReference type="SAM" id="Phobius"/>
    </source>
</evidence>
<gene>
    <name evidence="2" type="ORF">DARMORV10_C05P28480.1</name>
</gene>
<dbReference type="Proteomes" id="UP001295469">
    <property type="component" value="Chromosome C05"/>
</dbReference>
<keyword evidence="1" id="KW-0472">Membrane</keyword>